<name>A0A553PXZ2_9TELE</name>
<dbReference type="Pfam" id="PF00614">
    <property type="entry name" value="PLDc"/>
    <property type="match status" value="1"/>
</dbReference>
<dbReference type="PIRSF" id="PIRSF009376">
    <property type="entry name" value="Phospholipase_D_euk"/>
    <property type="match status" value="1"/>
</dbReference>
<keyword evidence="4" id="KW-0442">Lipid degradation</keyword>
<evidence type="ECO:0000256" key="3">
    <source>
        <dbReference type="ARBA" id="ARBA00022801"/>
    </source>
</evidence>
<dbReference type="GO" id="GO:0060627">
    <property type="term" value="P:regulation of vesicle-mediated transport"/>
    <property type="evidence" value="ECO:0007669"/>
    <property type="project" value="TreeGrafter"/>
</dbReference>
<gene>
    <name evidence="8" type="ORF">DNTS_005859</name>
</gene>
<accession>A0A553PXZ2</accession>
<dbReference type="InterPro" id="IPR001736">
    <property type="entry name" value="PLipase_D/transphosphatidylase"/>
</dbReference>
<dbReference type="SUPFAM" id="SSF56024">
    <property type="entry name" value="Phospholipase D/nuclease"/>
    <property type="match status" value="3"/>
</dbReference>
<evidence type="ECO:0000256" key="5">
    <source>
        <dbReference type="ARBA" id="ARBA00023098"/>
    </source>
</evidence>
<keyword evidence="5" id="KW-0443">Lipid metabolism</keyword>
<dbReference type="InterPro" id="IPR025202">
    <property type="entry name" value="PLD-like_dom"/>
</dbReference>
<keyword evidence="9" id="KW-1185">Reference proteome</keyword>
<dbReference type="AlphaFoldDB" id="A0A553PXZ2"/>
<comment type="caution">
    <text evidence="8">The sequence shown here is derived from an EMBL/GenBank/DDBJ whole genome shotgun (WGS) entry which is preliminary data.</text>
</comment>
<evidence type="ECO:0000256" key="4">
    <source>
        <dbReference type="ARBA" id="ARBA00022963"/>
    </source>
</evidence>
<dbReference type="OrthoDB" id="14911at2759"/>
<dbReference type="InterPro" id="IPR015679">
    <property type="entry name" value="PLipase_D_fam"/>
</dbReference>
<dbReference type="GO" id="GO:0035556">
    <property type="term" value="P:intracellular signal transduction"/>
    <property type="evidence" value="ECO:0007669"/>
    <property type="project" value="InterPro"/>
</dbReference>
<dbReference type="Gene3D" id="3.30.870.10">
    <property type="entry name" value="Endonuclease Chain A"/>
    <property type="match status" value="3"/>
</dbReference>
<evidence type="ECO:0000313" key="8">
    <source>
        <dbReference type="EMBL" id="TRY82550.1"/>
    </source>
</evidence>
<reference evidence="8 9" key="1">
    <citation type="journal article" date="2019" name="Sci. Data">
        <title>Hybrid genome assembly and annotation of Danionella translucida.</title>
        <authorList>
            <person name="Kadobianskyi M."/>
            <person name="Schulze L."/>
            <person name="Schuelke M."/>
            <person name="Judkewitz B."/>
        </authorList>
    </citation>
    <scope>NUCLEOTIDE SEQUENCE [LARGE SCALE GENOMIC DNA]</scope>
    <source>
        <strain evidence="8 9">Bolton</strain>
    </source>
</reference>
<dbReference type="GO" id="GO:0006654">
    <property type="term" value="P:phosphatidic acid biosynthetic process"/>
    <property type="evidence" value="ECO:0007669"/>
    <property type="project" value="InterPro"/>
</dbReference>
<dbReference type="PANTHER" id="PTHR18896:SF57">
    <property type="entry name" value="PHOSPHOLIPASE D1"/>
    <property type="match status" value="1"/>
</dbReference>
<dbReference type="STRING" id="623744.A0A553PXZ2"/>
<dbReference type="GO" id="GO:0004630">
    <property type="term" value="F:phospholipase D activity"/>
    <property type="evidence" value="ECO:0007669"/>
    <property type="project" value="UniProtKB-EC"/>
</dbReference>
<keyword evidence="2" id="KW-0677">Repeat</keyword>
<dbReference type="PROSITE" id="PS50035">
    <property type="entry name" value="PLD"/>
    <property type="match status" value="2"/>
</dbReference>
<proteinExistence type="predicted"/>
<dbReference type="InterPro" id="IPR016555">
    <property type="entry name" value="PLipase_D_euk"/>
</dbReference>
<organism evidence="8 9">
    <name type="scientific">Danionella cerebrum</name>
    <dbReference type="NCBI Taxonomy" id="2873325"/>
    <lineage>
        <taxon>Eukaryota</taxon>
        <taxon>Metazoa</taxon>
        <taxon>Chordata</taxon>
        <taxon>Craniata</taxon>
        <taxon>Vertebrata</taxon>
        <taxon>Euteleostomi</taxon>
        <taxon>Actinopterygii</taxon>
        <taxon>Neopterygii</taxon>
        <taxon>Teleostei</taxon>
        <taxon>Ostariophysi</taxon>
        <taxon>Cypriniformes</taxon>
        <taxon>Danionidae</taxon>
        <taxon>Danioninae</taxon>
        <taxon>Danionella</taxon>
    </lineage>
</organism>
<dbReference type="GO" id="GO:0032534">
    <property type="term" value="P:regulation of microvillus assembly"/>
    <property type="evidence" value="ECO:0007669"/>
    <property type="project" value="TreeGrafter"/>
</dbReference>
<dbReference type="EC" id="3.1.4.4" evidence="1"/>
<evidence type="ECO:0000256" key="6">
    <source>
        <dbReference type="SAM" id="MobiDB-lite"/>
    </source>
</evidence>
<dbReference type="Proteomes" id="UP000316079">
    <property type="component" value="Unassembled WGS sequence"/>
</dbReference>
<evidence type="ECO:0000259" key="7">
    <source>
        <dbReference type="PROSITE" id="PS50035"/>
    </source>
</evidence>
<dbReference type="EMBL" id="SRMA01026548">
    <property type="protein sequence ID" value="TRY82550.1"/>
    <property type="molecule type" value="Genomic_DNA"/>
</dbReference>
<feature type="region of interest" description="Disordered" evidence="6">
    <location>
        <begin position="96"/>
        <end position="115"/>
    </location>
</feature>
<sequence>MLYKEVELALGINSEYSKRTLMHLHPNIKVMRHPDHVSSSVYLWAHHEKIVVVDQSVAFVGGIDLAYGRWDDCEHRLTDVGSVTRSVAQAMEQVLDSSTPKKKVSASGSSSRTMVGDSVDLPKLKGIGRTRKTRFSLYHHLQRGLHHADSISSIDSTNSVGELMGNTRFWHGKDYCNFVYKDWVQLDKPFDDFIDRYTTPRMPWHDISSVVHGKAARDVARHFIQRWNFTKIMKPKYRSLSYPFLLPKSHSTASYIECTLSLSSLNGLSQVLRSVADWSAGIKYHEESIHNAYIQVIAKSKHFIYIENQFFISCADGKNVFNKIGDAIIERIIRAHKENKKFRVYVVTPLLPGFEGDISTGGGNALQAVMHFNYRTMNRGEYSIIAQLKKELDEQWMNYFSICGLRTHAELEGRLVTELIYVHSKLLIADDNTVIIGSANINDRSMLGKRDSEVAVIFEDSETSPSVMDGQEYQAGKFALQLRLECFRTILGAFTDPSIDVSDPISESFYKDVWMSISGRNVTIFEKVFRCLPSSLVRNKQELLSFQSKPGLDKEDPVKAQELLKKIRGFLVQFPLDFLSEENLMPPVGTKEGMVPTEIWT</sequence>
<keyword evidence="3" id="KW-0378">Hydrolase</keyword>
<protein>
    <recommendedName>
        <fullName evidence="1">phospholipase D</fullName>
        <ecNumber evidence="1">3.1.4.4</ecNumber>
    </recommendedName>
</protein>
<dbReference type="GO" id="GO:0009395">
    <property type="term" value="P:phospholipid catabolic process"/>
    <property type="evidence" value="ECO:0007669"/>
    <property type="project" value="TreeGrafter"/>
</dbReference>
<evidence type="ECO:0000256" key="2">
    <source>
        <dbReference type="ARBA" id="ARBA00022737"/>
    </source>
</evidence>
<evidence type="ECO:0000256" key="1">
    <source>
        <dbReference type="ARBA" id="ARBA00012027"/>
    </source>
</evidence>
<evidence type="ECO:0000313" key="9">
    <source>
        <dbReference type="Proteomes" id="UP000316079"/>
    </source>
</evidence>
<feature type="domain" description="PLD phosphodiesterase" evidence="7">
    <location>
        <begin position="42"/>
        <end position="69"/>
    </location>
</feature>
<dbReference type="FunFam" id="3.30.870.10:FF:000033">
    <property type="entry name" value="Phospholipase"/>
    <property type="match status" value="1"/>
</dbReference>
<dbReference type="SMART" id="SM00155">
    <property type="entry name" value="PLDc"/>
    <property type="match status" value="2"/>
</dbReference>
<dbReference type="PANTHER" id="PTHR18896">
    <property type="entry name" value="PHOSPHOLIPASE D"/>
    <property type="match status" value="1"/>
</dbReference>
<dbReference type="Pfam" id="PF13091">
    <property type="entry name" value="PLDc_2"/>
    <property type="match status" value="1"/>
</dbReference>
<dbReference type="FunFam" id="3.30.870.10:FF:000009">
    <property type="entry name" value="Phospholipase"/>
    <property type="match status" value="1"/>
</dbReference>
<feature type="domain" description="PLD phosphodiesterase" evidence="7">
    <location>
        <begin position="418"/>
        <end position="445"/>
    </location>
</feature>